<dbReference type="STRING" id="308745.A0A0F8WSS8"/>
<evidence type="ECO:0000256" key="4">
    <source>
        <dbReference type="ARBA" id="ARBA00023136"/>
    </source>
</evidence>
<feature type="transmembrane region" description="Helical" evidence="6">
    <location>
        <begin position="59"/>
        <end position="76"/>
    </location>
</feature>
<evidence type="ECO:0000313" key="9">
    <source>
        <dbReference type="Proteomes" id="UP000034291"/>
    </source>
</evidence>
<organism evidence="8 9">
    <name type="scientific">Aspergillus rambellii</name>
    <dbReference type="NCBI Taxonomy" id="308745"/>
    <lineage>
        <taxon>Eukaryota</taxon>
        <taxon>Fungi</taxon>
        <taxon>Dikarya</taxon>
        <taxon>Ascomycota</taxon>
        <taxon>Pezizomycotina</taxon>
        <taxon>Eurotiomycetes</taxon>
        <taxon>Eurotiomycetidae</taxon>
        <taxon>Eurotiales</taxon>
        <taxon>Aspergillaceae</taxon>
        <taxon>Aspergillus</taxon>
        <taxon>Aspergillus subgen. Nidulantes</taxon>
    </lineage>
</organism>
<evidence type="ECO:0000256" key="5">
    <source>
        <dbReference type="ARBA" id="ARBA00038359"/>
    </source>
</evidence>
<dbReference type="Pfam" id="PF20684">
    <property type="entry name" value="Fung_rhodopsin"/>
    <property type="match status" value="2"/>
</dbReference>
<feature type="transmembrane region" description="Helical" evidence="6">
    <location>
        <begin position="198"/>
        <end position="217"/>
    </location>
</feature>
<evidence type="ECO:0000256" key="2">
    <source>
        <dbReference type="ARBA" id="ARBA00022692"/>
    </source>
</evidence>
<comment type="caution">
    <text evidence="8">The sequence shown here is derived from an EMBL/GenBank/DDBJ whole genome shotgun (WGS) entry which is preliminary data.</text>
</comment>
<evidence type="ECO:0000313" key="8">
    <source>
        <dbReference type="EMBL" id="KKK14297.1"/>
    </source>
</evidence>
<evidence type="ECO:0000256" key="1">
    <source>
        <dbReference type="ARBA" id="ARBA00004141"/>
    </source>
</evidence>
<evidence type="ECO:0000256" key="3">
    <source>
        <dbReference type="ARBA" id="ARBA00022989"/>
    </source>
</evidence>
<evidence type="ECO:0000259" key="7">
    <source>
        <dbReference type="Pfam" id="PF20684"/>
    </source>
</evidence>
<dbReference type="InterPro" id="IPR049326">
    <property type="entry name" value="Rhodopsin_dom_fungi"/>
</dbReference>
<keyword evidence="2 6" id="KW-0812">Transmembrane</keyword>
<protein>
    <recommendedName>
        <fullName evidence="7">Rhodopsin domain-containing protein</fullName>
    </recommendedName>
</protein>
<dbReference type="AlphaFoldDB" id="A0A0F8WSS8"/>
<feature type="domain" description="Rhodopsin" evidence="7">
    <location>
        <begin position="102"/>
        <end position="223"/>
    </location>
</feature>
<keyword evidence="3 6" id="KW-1133">Transmembrane helix</keyword>
<gene>
    <name evidence="8" type="ORF">ARAM_000795</name>
</gene>
<feature type="transmembrane region" description="Helical" evidence="6">
    <location>
        <begin position="157"/>
        <end position="178"/>
    </location>
</feature>
<dbReference type="GO" id="GO:0016020">
    <property type="term" value="C:membrane"/>
    <property type="evidence" value="ECO:0007669"/>
    <property type="project" value="UniProtKB-SubCell"/>
</dbReference>
<proteinExistence type="inferred from homology"/>
<comment type="subcellular location">
    <subcellularLocation>
        <location evidence="1">Membrane</location>
        <topology evidence="1">Multi-pass membrane protein</topology>
    </subcellularLocation>
</comment>
<feature type="transmembrane region" description="Helical" evidence="6">
    <location>
        <begin position="125"/>
        <end position="145"/>
    </location>
</feature>
<dbReference type="EMBL" id="JZBS01003603">
    <property type="protein sequence ID" value="KKK14297.1"/>
    <property type="molecule type" value="Genomic_DNA"/>
</dbReference>
<reference evidence="8 9" key="1">
    <citation type="submission" date="2015-02" db="EMBL/GenBank/DDBJ databases">
        <title>Draft Genome Sequences of Two Closely-Related Aflatoxigenic Aspergillus Species Obtained from the Cote d'Ivoire.</title>
        <authorList>
            <person name="Moore G.G."/>
            <person name="Beltz S.B."/>
            <person name="Mack B.M."/>
        </authorList>
    </citation>
    <scope>NUCLEOTIDE SEQUENCE [LARGE SCALE GENOMIC DNA]</scope>
    <source>
        <strain evidence="8 9">SRRC1468</strain>
    </source>
</reference>
<dbReference type="PANTHER" id="PTHR33048:SF129">
    <property type="entry name" value="INTEGRAL MEMBRANE PROTEIN-RELATED"/>
    <property type="match status" value="1"/>
</dbReference>
<dbReference type="Proteomes" id="UP000034291">
    <property type="component" value="Unassembled WGS sequence"/>
</dbReference>
<keyword evidence="4 6" id="KW-0472">Membrane</keyword>
<feature type="domain" description="Rhodopsin" evidence="7">
    <location>
        <begin position="44"/>
        <end position="94"/>
    </location>
</feature>
<dbReference type="InterPro" id="IPR052337">
    <property type="entry name" value="SAT4-like"/>
</dbReference>
<sequence length="290" mass="33574">MDPPPEVMATWPKPNYINPQRQGPQLRIFSVILLALSVTMVGSRLWVRIHIKRSAGWDDWIMICALPFLITITVLVNRGTDYGWGYHLWDYKIEWQKPSMMPLEAYWDIGAFQTATCDNEQSRSLSFTITNLITDILIVLIPIRTFWMLKLPTREKLLLTGLMSLGLLACIASAIRIYYAYRMFYGSYDVSWEVYQVWFWILVEINLAVICASMPTLRPLTQRYFPKLGFKSSSYDRRSPYAIHTGLQVSGEPGVYTNRWIQQSVQTDSMVALQDCSYNVNPPEQVYLAK</sequence>
<name>A0A0F8WSS8_9EURO</name>
<accession>A0A0F8WSS8</accession>
<evidence type="ECO:0000256" key="6">
    <source>
        <dbReference type="SAM" id="Phobius"/>
    </source>
</evidence>
<feature type="transmembrane region" description="Helical" evidence="6">
    <location>
        <begin position="28"/>
        <end position="47"/>
    </location>
</feature>
<comment type="similarity">
    <text evidence="5">Belongs to the SAT4 family.</text>
</comment>
<keyword evidence="9" id="KW-1185">Reference proteome</keyword>
<dbReference type="PANTHER" id="PTHR33048">
    <property type="entry name" value="PTH11-LIKE INTEGRAL MEMBRANE PROTEIN (AFU_ORTHOLOGUE AFUA_5G11245)"/>
    <property type="match status" value="1"/>
</dbReference>
<dbReference type="OrthoDB" id="5329176at2759"/>